<reference evidence="2" key="1">
    <citation type="submission" date="2021-03" db="EMBL/GenBank/DDBJ databases">
        <authorList>
            <person name="Tagirdzhanova G."/>
        </authorList>
    </citation>
    <scope>NUCLEOTIDE SEQUENCE</scope>
</reference>
<feature type="compositionally biased region" description="Basic and acidic residues" evidence="1">
    <location>
        <begin position="12"/>
        <end position="71"/>
    </location>
</feature>
<keyword evidence="3" id="KW-1185">Reference proteome</keyword>
<sequence length="400" mass="46119">MASYIGFHSLLDRTDVDNKNDGEEQMDEGCKMDIEDKDENQDKQDKDHKDDNNGQEDHWDHENRKKDKGKNDDDDDSCDGDEYFPCTTVHGRDYQCYAIENDVHFMPVDEEMEGFLHIQHNLVKGIARDSLIYPPVGRLHKVLDLGYGTGSWAIEVANDYPGAELGDLNKQLLFRRNQFDLVQSRFLADGIFTTRWATLAEDIAYTLKPGGWCQMIEYYNMIQSDNGSINEGHALRQWSKRYMASIDSLKNPRVAMSMRTYLDKAGLINVKTLMFPIPLSPWPSDSEEKLLGQAMEYLFGDHLRTISLFPFTDRMLMSIEEFNKLIAKAVAEAKDVRLKAYLPLYICVAQKPLEGWSVKGEEPRKRNKKVKGWPWVPLATHFPNSKLRRARTRNGLRIIV</sequence>
<dbReference type="AlphaFoldDB" id="A0A8H3EMZ0"/>
<comment type="caution">
    <text evidence="2">The sequence shown here is derived from an EMBL/GenBank/DDBJ whole genome shotgun (WGS) entry which is preliminary data.</text>
</comment>
<dbReference type="SUPFAM" id="SSF53335">
    <property type="entry name" value="S-adenosyl-L-methionine-dependent methyltransferases"/>
    <property type="match status" value="1"/>
</dbReference>
<dbReference type="Proteomes" id="UP000664169">
    <property type="component" value="Unassembled WGS sequence"/>
</dbReference>
<evidence type="ECO:0000313" key="3">
    <source>
        <dbReference type="Proteomes" id="UP000664169"/>
    </source>
</evidence>
<evidence type="ECO:0008006" key="4">
    <source>
        <dbReference type="Google" id="ProtNLM"/>
    </source>
</evidence>
<evidence type="ECO:0000256" key="1">
    <source>
        <dbReference type="SAM" id="MobiDB-lite"/>
    </source>
</evidence>
<dbReference type="EMBL" id="CAJPDQ010000004">
    <property type="protein sequence ID" value="CAF9908535.1"/>
    <property type="molecule type" value="Genomic_DNA"/>
</dbReference>
<gene>
    <name evidence="2" type="ORF">GOMPHAMPRED_006189</name>
</gene>
<proteinExistence type="predicted"/>
<accession>A0A8H3EMZ0</accession>
<dbReference type="CDD" id="cd02440">
    <property type="entry name" value="AdoMet_MTases"/>
    <property type="match status" value="1"/>
</dbReference>
<dbReference type="InterPro" id="IPR029063">
    <property type="entry name" value="SAM-dependent_MTases_sf"/>
</dbReference>
<feature type="region of interest" description="Disordered" evidence="1">
    <location>
        <begin position="12"/>
        <end position="78"/>
    </location>
</feature>
<organism evidence="2 3">
    <name type="scientific">Gomphillus americanus</name>
    <dbReference type="NCBI Taxonomy" id="1940652"/>
    <lineage>
        <taxon>Eukaryota</taxon>
        <taxon>Fungi</taxon>
        <taxon>Dikarya</taxon>
        <taxon>Ascomycota</taxon>
        <taxon>Pezizomycotina</taxon>
        <taxon>Lecanoromycetes</taxon>
        <taxon>OSLEUM clade</taxon>
        <taxon>Ostropomycetidae</taxon>
        <taxon>Ostropales</taxon>
        <taxon>Graphidaceae</taxon>
        <taxon>Gomphilloideae</taxon>
        <taxon>Gomphillus</taxon>
    </lineage>
</organism>
<dbReference type="OrthoDB" id="506498at2759"/>
<protein>
    <recommendedName>
        <fullName evidence="4">S-adenosyl-L-methionine-dependent methyltransferase</fullName>
    </recommendedName>
</protein>
<evidence type="ECO:0000313" key="2">
    <source>
        <dbReference type="EMBL" id="CAF9908535.1"/>
    </source>
</evidence>
<name>A0A8H3EMZ0_9LECA</name>
<dbReference type="Gene3D" id="3.40.50.150">
    <property type="entry name" value="Vaccinia Virus protein VP39"/>
    <property type="match status" value="1"/>
</dbReference>